<dbReference type="OrthoDB" id="2099887at2759"/>
<protein>
    <submittedName>
        <fullName evidence="1">Uncharacterized protein</fullName>
    </submittedName>
</protein>
<sequence length="567" mass="62265">MRFSTLTGAAIAAVVASAKEMPKDEAKAARLYDNRLKHQENMEHKMNNWMAEFEVGALNSTQWPRLGYTKCVNGVAAAEPGNPRLTFRCKNMDLYDFINHATLGSSNGLPEGNAPDGSQFLTGSGSWGWTDPESGREFIADGMYDGTALLEILPEGRMVQLGFLPCPVPIGSRALWKEIRAYKNYMLIGSELGGHGIQIFDMTKLLDIDHALAPVIFDARADLTGHITQLTEGSSHNVVVNEEAGYIAAVGSRPVNRECFGGPIFFDIKDPANPVRLGCNGNDRYTHDAECLIYRGPDERYLGRDICYGYNEDSLTIYDVTDKANSTIISITSYEGASYTHQGAVLDPNWQQFLVMDDEIDELDAAGPAADKYPVTYIWDISDLEAPKQTGLYKGTVRATDHNQYVRGDLIVQSNYMAGVRIYDVSSIPEDPTGNSVCEIAYFDIYPEDDSEEGGGIADMYGTWSSYHFEGSGYTFINTIERGAYLVKMTRREKCRPRGCSADNCLRAMRSTSVPGRLEESQEFCGEFTKTFVADVSVLPPYAASACSGNAISRVSSACSCLPTPSS</sequence>
<evidence type="ECO:0000313" key="2">
    <source>
        <dbReference type="Proteomes" id="UP000813444"/>
    </source>
</evidence>
<name>A0A8K0T0W0_9HYPO</name>
<keyword evidence="2" id="KW-1185">Reference proteome</keyword>
<dbReference type="EMBL" id="JAGPNK010000004">
    <property type="protein sequence ID" value="KAH7322678.1"/>
    <property type="molecule type" value="Genomic_DNA"/>
</dbReference>
<accession>A0A8K0T0W0</accession>
<dbReference type="GO" id="GO:0005576">
    <property type="term" value="C:extracellular region"/>
    <property type="evidence" value="ECO:0007669"/>
    <property type="project" value="TreeGrafter"/>
</dbReference>
<reference evidence="1" key="1">
    <citation type="journal article" date="2021" name="Nat. Commun.">
        <title>Genetic determinants of endophytism in the Arabidopsis root mycobiome.</title>
        <authorList>
            <person name="Mesny F."/>
            <person name="Miyauchi S."/>
            <person name="Thiergart T."/>
            <person name="Pickel B."/>
            <person name="Atanasova L."/>
            <person name="Karlsson M."/>
            <person name="Huettel B."/>
            <person name="Barry K.W."/>
            <person name="Haridas S."/>
            <person name="Chen C."/>
            <person name="Bauer D."/>
            <person name="Andreopoulos W."/>
            <person name="Pangilinan J."/>
            <person name="LaButti K."/>
            <person name="Riley R."/>
            <person name="Lipzen A."/>
            <person name="Clum A."/>
            <person name="Drula E."/>
            <person name="Henrissat B."/>
            <person name="Kohler A."/>
            <person name="Grigoriev I.V."/>
            <person name="Martin F.M."/>
            <person name="Hacquard S."/>
        </authorList>
    </citation>
    <scope>NUCLEOTIDE SEQUENCE</scope>
    <source>
        <strain evidence="1">MPI-CAGE-CH-0235</strain>
    </source>
</reference>
<gene>
    <name evidence="1" type="ORF">B0I35DRAFT_350669</name>
</gene>
<dbReference type="InterPro" id="IPR027589">
    <property type="entry name" value="Choice_anch_B"/>
</dbReference>
<proteinExistence type="predicted"/>
<dbReference type="NCBIfam" id="TIGR04312">
    <property type="entry name" value="choice_anch_B"/>
    <property type="match status" value="1"/>
</dbReference>
<dbReference type="PANTHER" id="PTHR38787:SF3">
    <property type="entry name" value="REGULATORY P DOMAIN-CONTAINING PROTEIN"/>
    <property type="match status" value="1"/>
</dbReference>
<comment type="caution">
    <text evidence="1">The sequence shown here is derived from an EMBL/GenBank/DDBJ whole genome shotgun (WGS) entry which is preliminary data.</text>
</comment>
<dbReference type="AlphaFoldDB" id="A0A8K0T0W0"/>
<dbReference type="Proteomes" id="UP000813444">
    <property type="component" value="Unassembled WGS sequence"/>
</dbReference>
<dbReference type="PANTHER" id="PTHR38787">
    <property type="entry name" value="REGULATORY P DOMAIN-CONTAINING PROTEIN"/>
    <property type="match status" value="1"/>
</dbReference>
<evidence type="ECO:0000313" key="1">
    <source>
        <dbReference type="EMBL" id="KAH7322678.1"/>
    </source>
</evidence>
<organism evidence="1 2">
    <name type="scientific">Stachybotrys elegans</name>
    <dbReference type="NCBI Taxonomy" id="80388"/>
    <lineage>
        <taxon>Eukaryota</taxon>
        <taxon>Fungi</taxon>
        <taxon>Dikarya</taxon>
        <taxon>Ascomycota</taxon>
        <taxon>Pezizomycotina</taxon>
        <taxon>Sordariomycetes</taxon>
        <taxon>Hypocreomycetidae</taxon>
        <taxon>Hypocreales</taxon>
        <taxon>Stachybotryaceae</taxon>
        <taxon>Stachybotrys</taxon>
    </lineage>
</organism>